<evidence type="ECO:0000259" key="2">
    <source>
        <dbReference type="Pfam" id="PF01648"/>
    </source>
</evidence>
<sequence length="265" mass="27042">MLLRAVPLGSPGSVLPAGVCTPGEIERAAAILEPVRRHEFLAGRLALRELVAEAVGTDPRLVLPAYTCPDCGRGEHGAPGFVLAASAHDGGARLPLRGFGRLLPVAASMSRTGGWALLAAEVTPCGAEVARCGAEVAPCGAEVAPCGAEVARCGAEVARCGAEVTGFVQGLGVDVAAVADFRTAIPDAVFSAAERRRASKAAEPAREAARIWARKEALLKALGSGLRGDPQSIETLEDPRVRDISSAALGLPPGFVAAVAQTRCS</sequence>
<dbReference type="RefSeq" id="WP_344301029.1">
    <property type="nucleotide sequence ID" value="NZ_BAAAQW010000013.1"/>
</dbReference>
<keyword evidence="1" id="KW-0808">Transferase</keyword>
<evidence type="ECO:0000256" key="1">
    <source>
        <dbReference type="ARBA" id="ARBA00022679"/>
    </source>
</evidence>
<protein>
    <recommendedName>
        <fullName evidence="2">4'-phosphopantetheinyl transferase domain-containing protein</fullName>
    </recommendedName>
</protein>
<gene>
    <name evidence="3" type="ORF">GCM10009849_34170</name>
</gene>
<comment type="caution">
    <text evidence="3">The sequence shown here is derived from an EMBL/GenBank/DDBJ whole genome shotgun (WGS) entry which is preliminary data.</text>
</comment>
<organism evidence="3 4">
    <name type="scientific">Sinomonas flava</name>
    <dbReference type="NCBI Taxonomy" id="496857"/>
    <lineage>
        <taxon>Bacteria</taxon>
        <taxon>Bacillati</taxon>
        <taxon>Actinomycetota</taxon>
        <taxon>Actinomycetes</taxon>
        <taxon>Micrococcales</taxon>
        <taxon>Micrococcaceae</taxon>
        <taxon>Sinomonas</taxon>
    </lineage>
</organism>
<reference evidence="3 4" key="1">
    <citation type="journal article" date="2019" name="Int. J. Syst. Evol. Microbiol.">
        <title>The Global Catalogue of Microorganisms (GCM) 10K type strain sequencing project: providing services to taxonomists for standard genome sequencing and annotation.</title>
        <authorList>
            <consortium name="The Broad Institute Genomics Platform"/>
            <consortium name="The Broad Institute Genome Sequencing Center for Infectious Disease"/>
            <person name="Wu L."/>
            <person name="Ma J."/>
        </authorList>
    </citation>
    <scope>NUCLEOTIDE SEQUENCE [LARGE SCALE GENOMIC DNA]</scope>
    <source>
        <strain evidence="3 4">JCM 16034</strain>
    </source>
</reference>
<dbReference type="InterPro" id="IPR037143">
    <property type="entry name" value="4-PPantetheinyl_Trfase_dom_sf"/>
</dbReference>
<evidence type="ECO:0000313" key="4">
    <source>
        <dbReference type="Proteomes" id="UP001500432"/>
    </source>
</evidence>
<dbReference type="EMBL" id="BAAAQW010000013">
    <property type="protein sequence ID" value="GAA2203108.1"/>
    <property type="molecule type" value="Genomic_DNA"/>
</dbReference>
<dbReference type="Gene3D" id="3.90.470.20">
    <property type="entry name" value="4'-phosphopantetheinyl transferase domain"/>
    <property type="match status" value="2"/>
</dbReference>
<dbReference type="InterPro" id="IPR008278">
    <property type="entry name" value="4-PPantetheinyl_Trfase_dom"/>
</dbReference>
<dbReference type="SUPFAM" id="SSF56214">
    <property type="entry name" value="4'-phosphopantetheinyl transferase"/>
    <property type="match status" value="1"/>
</dbReference>
<accession>A0ABN3C2I1</accession>
<evidence type="ECO:0000313" key="3">
    <source>
        <dbReference type="EMBL" id="GAA2203108.1"/>
    </source>
</evidence>
<dbReference type="Pfam" id="PF01648">
    <property type="entry name" value="ACPS"/>
    <property type="match status" value="1"/>
</dbReference>
<name>A0ABN3C2I1_9MICC</name>
<proteinExistence type="predicted"/>
<feature type="domain" description="4'-phosphopantetheinyl transferase" evidence="2">
    <location>
        <begin position="170"/>
        <end position="240"/>
    </location>
</feature>
<dbReference type="Proteomes" id="UP001500432">
    <property type="component" value="Unassembled WGS sequence"/>
</dbReference>
<keyword evidence="4" id="KW-1185">Reference proteome</keyword>